<dbReference type="GO" id="GO:0005886">
    <property type="term" value="C:plasma membrane"/>
    <property type="evidence" value="ECO:0007669"/>
    <property type="project" value="UniProtKB-SubCell"/>
</dbReference>
<feature type="transmembrane region" description="Helical" evidence="8">
    <location>
        <begin position="93"/>
        <end position="114"/>
    </location>
</feature>
<evidence type="ECO:0000313" key="10">
    <source>
        <dbReference type="EMBL" id="CEL25142.1"/>
    </source>
</evidence>
<keyword evidence="2" id="KW-1003">Cell membrane</keyword>
<feature type="transmembrane region" description="Helical" evidence="8">
    <location>
        <begin position="219"/>
        <end position="239"/>
    </location>
</feature>
<feature type="transmembrane region" description="Helical" evidence="8">
    <location>
        <begin position="20"/>
        <end position="40"/>
    </location>
</feature>
<feature type="transmembrane region" description="Helical" evidence="8">
    <location>
        <begin position="126"/>
        <end position="157"/>
    </location>
</feature>
<feature type="transmembrane region" description="Helical" evidence="8">
    <location>
        <begin position="377"/>
        <end position="395"/>
    </location>
</feature>
<dbReference type="PANTHER" id="PTHR33908">
    <property type="entry name" value="MANNOSYLTRANSFERASE YKCB-RELATED"/>
    <property type="match status" value="1"/>
</dbReference>
<dbReference type="AlphaFoldDB" id="A0A0S4FPY3"/>
<organism evidence="10 11">
    <name type="scientific">Methanobacterium formicicum</name>
    <dbReference type="NCBI Taxonomy" id="2162"/>
    <lineage>
        <taxon>Archaea</taxon>
        <taxon>Methanobacteriati</taxon>
        <taxon>Methanobacteriota</taxon>
        <taxon>Methanomada group</taxon>
        <taxon>Methanobacteria</taxon>
        <taxon>Methanobacteriales</taxon>
        <taxon>Methanobacteriaceae</taxon>
        <taxon>Methanobacterium</taxon>
    </lineage>
</organism>
<dbReference type="Pfam" id="PF13231">
    <property type="entry name" value="PMT_2"/>
    <property type="match status" value="1"/>
</dbReference>
<keyword evidence="5 8" id="KW-0812">Transmembrane</keyword>
<comment type="subcellular location">
    <subcellularLocation>
        <location evidence="1">Cell membrane</location>
        <topology evidence="1">Multi-pass membrane protein</topology>
    </subcellularLocation>
</comment>
<keyword evidence="3" id="KW-0328">Glycosyltransferase</keyword>
<gene>
    <name evidence="10" type="ORF">MB9_1506</name>
</gene>
<keyword evidence="4" id="KW-0808">Transferase</keyword>
<dbReference type="GO" id="GO:0016763">
    <property type="term" value="F:pentosyltransferase activity"/>
    <property type="evidence" value="ECO:0007669"/>
    <property type="project" value="TreeGrafter"/>
</dbReference>
<accession>A0A0S4FPY3</accession>
<keyword evidence="7 8" id="KW-0472">Membrane</keyword>
<feature type="transmembrane region" description="Helical" evidence="8">
    <location>
        <begin position="402"/>
        <end position="422"/>
    </location>
</feature>
<dbReference type="PANTHER" id="PTHR33908:SF11">
    <property type="entry name" value="MEMBRANE PROTEIN"/>
    <property type="match status" value="1"/>
</dbReference>
<evidence type="ECO:0000256" key="7">
    <source>
        <dbReference type="ARBA" id="ARBA00023136"/>
    </source>
</evidence>
<feature type="transmembrane region" description="Helical" evidence="8">
    <location>
        <begin position="321"/>
        <end position="340"/>
    </location>
</feature>
<evidence type="ECO:0000256" key="3">
    <source>
        <dbReference type="ARBA" id="ARBA00022676"/>
    </source>
</evidence>
<feature type="transmembrane region" description="Helical" evidence="8">
    <location>
        <begin position="352"/>
        <end position="371"/>
    </location>
</feature>
<evidence type="ECO:0000256" key="8">
    <source>
        <dbReference type="SAM" id="Phobius"/>
    </source>
</evidence>
<sequence length="524" mass="60124">MAKELLQNLIFSFYKDKRVILFIVILFYLSLSFILLGHYLHVFNDDSISYLTIANEYEDGNFSAAINGYWSPLFSWLMVPFFIFSSSVLGDLIAARLISVIIGLFTLMGVYLLINNLGFDRKTMIATLFVMIPVVLSFVFFLLTPDLLLTCCLIYYIAFLTDSDYYSKLKLGLLSGFAGGLAFLSKSYVFVFFPVHFILSNIYYLKSRPLERRSILKNLFIGLVVFLIIAGAWSSAISLKYEKFTFSTAGSYNYELYGPDSKENPVLSYGLLKPPNDQAISAWEDPSYFPMQEWSPFESSQSLVHLLQNFIQNIGKLYNDILLRFSVLSWLIIILGIYLTLKTKKGMVKDKLTIITGTILLYPLAYCIIFISERYCWPIYILLIVLGLYSLKTLFEMKLIHNTVYTILIVLISFSFIISPVLDLNDSYDGGEGYYILSESLRQTGVSGNVASDDNYVVSDKLCYYLNCNYYGGTNLSGPELNSELLNNNINYYFVWKEESIILNEFEESQDFNNKYLRVYKKIT</sequence>
<dbReference type="RefSeq" id="WP_060537897.1">
    <property type="nucleotide sequence ID" value="NZ_LN734822.1"/>
</dbReference>
<dbReference type="InterPro" id="IPR038731">
    <property type="entry name" value="RgtA/B/C-like"/>
</dbReference>
<keyword evidence="11" id="KW-1185">Reference proteome</keyword>
<dbReference type="GeneID" id="26739744"/>
<reference evidence="10" key="1">
    <citation type="submission" date="2014-09" db="EMBL/GenBank/DDBJ databases">
        <authorList>
            <person name="Wibberg D."/>
        </authorList>
    </citation>
    <scope>NUCLEOTIDE SEQUENCE [LARGE SCALE GENOMIC DNA]</scope>
    <source>
        <strain evidence="10">Mb9</strain>
    </source>
</reference>
<evidence type="ECO:0000256" key="1">
    <source>
        <dbReference type="ARBA" id="ARBA00004651"/>
    </source>
</evidence>
<evidence type="ECO:0000256" key="2">
    <source>
        <dbReference type="ARBA" id="ARBA00022475"/>
    </source>
</evidence>
<dbReference type="PATRIC" id="fig|2162.10.peg.1572"/>
<proteinExistence type="predicted"/>
<evidence type="ECO:0000256" key="6">
    <source>
        <dbReference type="ARBA" id="ARBA00022989"/>
    </source>
</evidence>
<dbReference type="EMBL" id="LN734822">
    <property type="protein sequence ID" value="CEL25142.1"/>
    <property type="molecule type" value="Genomic_DNA"/>
</dbReference>
<evidence type="ECO:0000256" key="5">
    <source>
        <dbReference type="ARBA" id="ARBA00022692"/>
    </source>
</evidence>
<name>A0A0S4FPY3_METFO</name>
<keyword evidence="6 8" id="KW-1133">Transmembrane helix</keyword>
<feature type="domain" description="Glycosyltransferase RgtA/B/C/D-like" evidence="9">
    <location>
        <begin position="90"/>
        <end position="229"/>
    </location>
</feature>
<evidence type="ECO:0000313" key="11">
    <source>
        <dbReference type="Proteomes" id="UP000062768"/>
    </source>
</evidence>
<dbReference type="InterPro" id="IPR050297">
    <property type="entry name" value="LipidA_mod_glycosyltrf_83"/>
</dbReference>
<dbReference type="GO" id="GO:0008610">
    <property type="term" value="P:lipid biosynthetic process"/>
    <property type="evidence" value="ECO:0007669"/>
    <property type="project" value="UniProtKB-ARBA"/>
</dbReference>
<evidence type="ECO:0000259" key="9">
    <source>
        <dbReference type="Pfam" id="PF13231"/>
    </source>
</evidence>
<feature type="transmembrane region" description="Helical" evidence="8">
    <location>
        <begin position="177"/>
        <end position="199"/>
    </location>
</feature>
<protein>
    <submittedName>
        <fullName evidence="10">Membrane protein</fullName>
    </submittedName>
</protein>
<evidence type="ECO:0000256" key="4">
    <source>
        <dbReference type="ARBA" id="ARBA00022679"/>
    </source>
</evidence>
<dbReference type="Proteomes" id="UP000062768">
    <property type="component" value="Chromosome I"/>
</dbReference>